<proteinExistence type="predicted"/>
<protein>
    <submittedName>
        <fullName evidence="2">Thermonuclease family protein</fullName>
    </submittedName>
</protein>
<keyword evidence="3" id="KW-1185">Reference proteome</keyword>
<reference evidence="2 3" key="1">
    <citation type="journal article" date="2020" name="ISME J.">
        <title>Comparative genomics reveals insights into cyanobacterial evolution and habitat adaptation.</title>
        <authorList>
            <person name="Chen M.Y."/>
            <person name="Teng W.K."/>
            <person name="Zhao L."/>
            <person name="Hu C.X."/>
            <person name="Zhou Y.K."/>
            <person name="Han B.P."/>
            <person name="Song L.R."/>
            <person name="Shu W.S."/>
        </authorList>
    </citation>
    <scope>NUCLEOTIDE SEQUENCE [LARGE SCALE GENOMIC DNA]</scope>
    <source>
        <strain evidence="2 3">FACHB-838</strain>
    </source>
</reference>
<accession>A0ABR8DZ22</accession>
<dbReference type="Proteomes" id="UP000623440">
    <property type="component" value="Unassembled WGS sequence"/>
</dbReference>
<sequence length="107" mass="12279">MYRQYLQGCNSTKKQLLQAEANAKSKKLEFWNQSQPVMPWDFRRGKKTTQATNTRSQTQQCPSYPDICVPPNSADLNCPDIPYRRFKVVPPDPHGFDRDGDGVGCER</sequence>
<comment type="caution">
    <text evidence="2">The sequence shown here is derived from an EMBL/GenBank/DDBJ whole genome shotgun (WGS) entry which is preliminary data.</text>
</comment>
<gene>
    <name evidence="2" type="ORF">H6G97_35070</name>
</gene>
<evidence type="ECO:0000256" key="1">
    <source>
        <dbReference type="SAM" id="MobiDB-lite"/>
    </source>
</evidence>
<organism evidence="2 3">
    <name type="scientific">Nostoc flagelliforme FACHB-838</name>
    <dbReference type="NCBI Taxonomy" id="2692904"/>
    <lineage>
        <taxon>Bacteria</taxon>
        <taxon>Bacillati</taxon>
        <taxon>Cyanobacteriota</taxon>
        <taxon>Cyanophyceae</taxon>
        <taxon>Nostocales</taxon>
        <taxon>Nostocaceae</taxon>
        <taxon>Nostoc</taxon>
    </lineage>
</organism>
<name>A0ABR8DZ22_9NOSO</name>
<dbReference type="EMBL" id="JACJSI010000162">
    <property type="protein sequence ID" value="MBD2534443.1"/>
    <property type="molecule type" value="Genomic_DNA"/>
</dbReference>
<feature type="region of interest" description="Disordered" evidence="1">
    <location>
        <begin position="41"/>
        <end position="61"/>
    </location>
</feature>
<evidence type="ECO:0000313" key="2">
    <source>
        <dbReference type="EMBL" id="MBD2534443.1"/>
    </source>
</evidence>
<feature type="compositionally biased region" description="Polar residues" evidence="1">
    <location>
        <begin position="48"/>
        <end position="61"/>
    </location>
</feature>
<evidence type="ECO:0000313" key="3">
    <source>
        <dbReference type="Proteomes" id="UP000623440"/>
    </source>
</evidence>